<protein>
    <submittedName>
        <fullName evidence="1">Uncharacterized protein</fullName>
    </submittedName>
</protein>
<evidence type="ECO:0000313" key="1">
    <source>
        <dbReference type="EMBL" id="JAD21412.1"/>
    </source>
</evidence>
<proteinExistence type="predicted"/>
<dbReference type="AlphaFoldDB" id="A0A0A8YE52"/>
<accession>A0A0A8YE52</accession>
<organism evidence="1">
    <name type="scientific">Arundo donax</name>
    <name type="common">Giant reed</name>
    <name type="synonym">Donax arundinaceus</name>
    <dbReference type="NCBI Taxonomy" id="35708"/>
    <lineage>
        <taxon>Eukaryota</taxon>
        <taxon>Viridiplantae</taxon>
        <taxon>Streptophyta</taxon>
        <taxon>Embryophyta</taxon>
        <taxon>Tracheophyta</taxon>
        <taxon>Spermatophyta</taxon>
        <taxon>Magnoliopsida</taxon>
        <taxon>Liliopsida</taxon>
        <taxon>Poales</taxon>
        <taxon>Poaceae</taxon>
        <taxon>PACMAD clade</taxon>
        <taxon>Arundinoideae</taxon>
        <taxon>Arundineae</taxon>
        <taxon>Arundo</taxon>
    </lineage>
</organism>
<sequence length="24" mass="2943">MKVSKRKLKFQYKCTEPTTRILSR</sequence>
<name>A0A0A8YE52_ARUDO</name>
<reference evidence="1" key="1">
    <citation type="submission" date="2014-09" db="EMBL/GenBank/DDBJ databases">
        <authorList>
            <person name="Magalhaes I.L.F."/>
            <person name="Oliveira U."/>
            <person name="Santos F.R."/>
            <person name="Vidigal T.H.D.A."/>
            <person name="Brescovit A.D."/>
            <person name="Santos A.J."/>
        </authorList>
    </citation>
    <scope>NUCLEOTIDE SEQUENCE</scope>
    <source>
        <tissue evidence="1">Shoot tissue taken approximately 20 cm above the soil surface</tissue>
    </source>
</reference>
<dbReference type="EMBL" id="GBRH01276483">
    <property type="protein sequence ID" value="JAD21412.1"/>
    <property type="molecule type" value="Transcribed_RNA"/>
</dbReference>
<reference evidence="1" key="2">
    <citation type="journal article" date="2015" name="Data Brief">
        <title>Shoot transcriptome of the giant reed, Arundo donax.</title>
        <authorList>
            <person name="Barrero R.A."/>
            <person name="Guerrero F.D."/>
            <person name="Moolhuijzen P."/>
            <person name="Goolsby J.A."/>
            <person name="Tidwell J."/>
            <person name="Bellgard S.E."/>
            <person name="Bellgard M.I."/>
        </authorList>
    </citation>
    <scope>NUCLEOTIDE SEQUENCE</scope>
    <source>
        <tissue evidence="1">Shoot tissue taken approximately 20 cm above the soil surface</tissue>
    </source>
</reference>